<dbReference type="OrthoDB" id="514777at2759"/>
<dbReference type="GO" id="GO:0003729">
    <property type="term" value="F:mRNA binding"/>
    <property type="evidence" value="ECO:0007669"/>
    <property type="project" value="TreeGrafter"/>
</dbReference>
<feature type="non-terminal residue" evidence="10">
    <location>
        <position position="354"/>
    </location>
</feature>
<evidence type="ECO:0000256" key="5">
    <source>
        <dbReference type="ARBA" id="ARBA00022553"/>
    </source>
</evidence>
<dbReference type="AlphaFoldDB" id="A0A2G5B6M4"/>
<evidence type="ECO:0000256" key="7">
    <source>
        <dbReference type="ARBA" id="ARBA00022917"/>
    </source>
</evidence>
<name>A0A2G5B6M4_COERN</name>
<dbReference type="SUPFAM" id="SSF48371">
    <property type="entry name" value="ARM repeat"/>
    <property type="match status" value="1"/>
</dbReference>
<dbReference type="Proteomes" id="UP000242474">
    <property type="component" value="Unassembled WGS sequence"/>
</dbReference>
<dbReference type="FunFam" id="1.25.40.180:FF:000020">
    <property type="entry name" value="Eukaryotic translation initiation factor subunit"/>
    <property type="match status" value="1"/>
</dbReference>
<sequence>MELKGRVEPGRGPVLGGRPPSGQFRGPGGGRESRGGRSGGRGRGRARGRGGSQQGGDRPGAAVELPVNFKPLEKSENRYIAKALRVGSDTVEDEMQEEVYDRRIRVLLNKITPDNFDEVSDELLAWGGKSAKETDGRILRHLITLVFQKATDEPVWAKMYAQLCHKMICHTSPDVEDRNLRTKEGGYLSGGFLVRKYLLTKCQEDFEHGWKVEIPMDIESSEYYEAIKIKRRGLGLVKFIGELFLFDVLTLRIMHECVKRLLSNVETPEEEETESLAKLLTTVGSKLDVPNARSYMDVYFVRIQTMSTNKHLTSRIRFMLRDLIELRQKNWVTRIEEAGPKTIAEIHEDAERKK</sequence>
<feature type="region of interest" description="Disordered" evidence="8">
    <location>
        <begin position="1"/>
        <end position="64"/>
    </location>
</feature>
<evidence type="ECO:0000256" key="1">
    <source>
        <dbReference type="ARBA" id="ARBA00004496"/>
    </source>
</evidence>
<proteinExistence type="inferred from homology"/>
<dbReference type="InterPro" id="IPR016024">
    <property type="entry name" value="ARM-type_fold"/>
</dbReference>
<dbReference type="Pfam" id="PF02854">
    <property type="entry name" value="MIF4G"/>
    <property type="match status" value="1"/>
</dbReference>
<dbReference type="PANTHER" id="PTHR23253">
    <property type="entry name" value="EUKARYOTIC TRANSLATION INITIATION FACTOR 4 GAMMA"/>
    <property type="match status" value="1"/>
</dbReference>
<comment type="subcellular location">
    <subcellularLocation>
        <location evidence="1">Cytoplasm</location>
    </subcellularLocation>
</comment>
<keyword evidence="11" id="KW-1185">Reference proteome</keyword>
<feature type="domain" description="MIF4G" evidence="9">
    <location>
        <begin position="101"/>
        <end position="330"/>
    </location>
</feature>
<keyword evidence="7" id="KW-0648">Protein biosynthesis</keyword>
<protein>
    <submittedName>
        <fullName evidence="10">ARM repeat-containing protein</fullName>
    </submittedName>
</protein>
<feature type="compositionally biased region" description="Gly residues" evidence="8">
    <location>
        <begin position="25"/>
        <end position="39"/>
    </location>
</feature>
<dbReference type="GO" id="GO:0003743">
    <property type="term" value="F:translation initiation factor activity"/>
    <property type="evidence" value="ECO:0007669"/>
    <property type="project" value="UniProtKB-KW"/>
</dbReference>
<evidence type="ECO:0000256" key="6">
    <source>
        <dbReference type="ARBA" id="ARBA00022884"/>
    </source>
</evidence>
<reference evidence="10 11" key="1">
    <citation type="journal article" date="2015" name="Genome Biol. Evol.">
        <title>Phylogenomic analyses indicate that early fungi evolved digesting cell walls of algal ancestors of land plants.</title>
        <authorList>
            <person name="Chang Y."/>
            <person name="Wang S."/>
            <person name="Sekimoto S."/>
            <person name="Aerts A.L."/>
            <person name="Choi C."/>
            <person name="Clum A."/>
            <person name="LaButti K.M."/>
            <person name="Lindquist E.A."/>
            <person name="Yee Ngan C."/>
            <person name="Ohm R.A."/>
            <person name="Salamov A.A."/>
            <person name="Grigoriev I.V."/>
            <person name="Spatafora J.W."/>
            <person name="Berbee M.L."/>
        </authorList>
    </citation>
    <scope>NUCLEOTIDE SEQUENCE [LARGE SCALE GENOMIC DNA]</scope>
    <source>
        <strain evidence="10 11">NRRL 1564</strain>
    </source>
</reference>
<comment type="similarity">
    <text evidence="2">Belongs to the eukaryotic initiation factor 4G family.</text>
</comment>
<dbReference type="InterPro" id="IPR003890">
    <property type="entry name" value="MIF4G-like_typ-3"/>
</dbReference>
<evidence type="ECO:0000256" key="3">
    <source>
        <dbReference type="ARBA" id="ARBA00022490"/>
    </source>
</evidence>
<dbReference type="PANTHER" id="PTHR23253:SF9">
    <property type="entry name" value="EUKARYOTIC TRANSLATION INITIATION FACTOR 4 GAMMA 2"/>
    <property type="match status" value="1"/>
</dbReference>
<dbReference type="SMART" id="SM00543">
    <property type="entry name" value="MIF4G"/>
    <property type="match status" value="1"/>
</dbReference>
<evidence type="ECO:0000256" key="2">
    <source>
        <dbReference type="ARBA" id="ARBA00005775"/>
    </source>
</evidence>
<gene>
    <name evidence="10" type="ORF">COEREDRAFT_46332</name>
</gene>
<dbReference type="GO" id="GO:0016281">
    <property type="term" value="C:eukaryotic translation initiation factor 4F complex"/>
    <property type="evidence" value="ECO:0007669"/>
    <property type="project" value="TreeGrafter"/>
</dbReference>
<keyword evidence="3" id="KW-0963">Cytoplasm</keyword>
<keyword evidence="5" id="KW-0597">Phosphoprotein</keyword>
<evidence type="ECO:0000256" key="4">
    <source>
        <dbReference type="ARBA" id="ARBA00022540"/>
    </source>
</evidence>
<evidence type="ECO:0000256" key="8">
    <source>
        <dbReference type="SAM" id="MobiDB-lite"/>
    </source>
</evidence>
<keyword evidence="4" id="KW-0396">Initiation factor</keyword>
<dbReference type="STRING" id="763665.A0A2G5B6M4"/>
<dbReference type="GO" id="GO:0010494">
    <property type="term" value="C:cytoplasmic stress granule"/>
    <property type="evidence" value="ECO:0007669"/>
    <property type="project" value="UniProtKB-ARBA"/>
</dbReference>
<dbReference type="EMBL" id="KZ303514">
    <property type="protein sequence ID" value="PIA14693.1"/>
    <property type="molecule type" value="Genomic_DNA"/>
</dbReference>
<evidence type="ECO:0000313" key="10">
    <source>
        <dbReference type="EMBL" id="PIA14693.1"/>
    </source>
</evidence>
<evidence type="ECO:0000259" key="9">
    <source>
        <dbReference type="SMART" id="SM00543"/>
    </source>
</evidence>
<evidence type="ECO:0000313" key="11">
    <source>
        <dbReference type="Proteomes" id="UP000242474"/>
    </source>
</evidence>
<feature type="compositionally biased region" description="Low complexity" evidence="8">
    <location>
        <begin position="10"/>
        <end position="22"/>
    </location>
</feature>
<keyword evidence="6" id="KW-0694">RNA-binding</keyword>
<accession>A0A2G5B6M4</accession>
<dbReference type="Gene3D" id="1.25.40.180">
    <property type="match status" value="1"/>
</dbReference>
<feature type="compositionally biased region" description="Gly residues" evidence="8">
    <location>
        <begin position="49"/>
        <end position="58"/>
    </location>
</feature>
<organism evidence="10 11">
    <name type="scientific">Coemansia reversa (strain ATCC 12441 / NRRL 1564)</name>
    <dbReference type="NCBI Taxonomy" id="763665"/>
    <lineage>
        <taxon>Eukaryota</taxon>
        <taxon>Fungi</taxon>
        <taxon>Fungi incertae sedis</taxon>
        <taxon>Zoopagomycota</taxon>
        <taxon>Kickxellomycotina</taxon>
        <taxon>Kickxellomycetes</taxon>
        <taxon>Kickxellales</taxon>
        <taxon>Kickxellaceae</taxon>
        <taxon>Coemansia</taxon>
    </lineage>
</organism>